<proteinExistence type="predicted"/>
<accession>A0A5C6RTJ6</accession>
<dbReference type="Proteomes" id="UP000321721">
    <property type="component" value="Unassembled WGS sequence"/>
</dbReference>
<reference evidence="1 2" key="1">
    <citation type="submission" date="2019-08" db="EMBL/GenBank/DDBJ databases">
        <title>Genome of Vicingus serpentipes NCIMB 15042.</title>
        <authorList>
            <person name="Bowman J.P."/>
        </authorList>
    </citation>
    <scope>NUCLEOTIDE SEQUENCE [LARGE SCALE GENOMIC DNA]</scope>
    <source>
        <strain evidence="1 2">NCIMB 15042</strain>
    </source>
</reference>
<dbReference type="AlphaFoldDB" id="A0A5C6RTJ6"/>
<name>A0A5C6RTJ6_9FLAO</name>
<gene>
    <name evidence="1" type="ORF">FRY74_07485</name>
</gene>
<dbReference type="EMBL" id="VOOS01000003">
    <property type="protein sequence ID" value="TXB65255.1"/>
    <property type="molecule type" value="Genomic_DNA"/>
</dbReference>
<dbReference type="OrthoDB" id="1466422at2"/>
<evidence type="ECO:0000313" key="1">
    <source>
        <dbReference type="EMBL" id="TXB65255.1"/>
    </source>
</evidence>
<comment type="caution">
    <text evidence="1">The sequence shown here is derived from an EMBL/GenBank/DDBJ whole genome shotgun (WGS) entry which is preliminary data.</text>
</comment>
<dbReference type="RefSeq" id="WP_147100129.1">
    <property type="nucleotide sequence ID" value="NZ_VOOS01000003.1"/>
</dbReference>
<protein>
    <submittedName>
        <fullName evidence="1">Uncharacterized protein</fullName>
    </submittedName>
</protein>
<organism evidence="1 2">
    <name type="scientific">Vicingus serpentipes</name>
    <dbReference type="NCBI Taxonomy" id="1926625"/>
    <lineage>
        <taxon>Bacteria</taxon>
        <taxon>Pseudomonadati</taxon>
        <taxon>Bacteroidota</taxon>
        <taxon>Flavobacteriia</taxon>
        <taxon>Flavobacteriales</taxon>
        <taxon>Vicingaceae</taxon>
        <taxon>Vicingus</taxon>
    </lineage>
</organism>
<sequence>MKLVIQLVLLVASAFMGYMIYDSIDSKIKLEEEIRSRKDVVIERLENVKEAQISFKKVKGHYAKSFAQLKHFLENDSLIIVKAIGEVPDSLLGQESKALEMGIITRDTTKIPVRAELFKDNFEKVVSEINIIPFSEGTEFSIDAGEIEKGKVKVKVFEVSAPYKEIFKGLKTDNEGIDMNQALTIGSMTEPTTNGNWD</sequence>
<keyword evidence="2" id="KW-1185">Reference proteome</keyword>
<evidence type="ECO:0000313" key="2">
    <source>
        <dbReference type="Proteomes" id="UP000321721"/>
    </source>
</evidence>